<feature type="transmembrane region" description="Helical" evidence="1">
    <location>
        <begin position="66"/>
        <end position="89"/>
    </location>
</feature>
<feature type="transmembrane region" description="Helical" evidence="1">
    <location>
        <begin position="22"/>
        <end position="45"/>
    </location>
</feature>
<sequence>MAPMNKIAEDNNPINTLANVQLFYVIISFLSLLIIGLISPGFIVYKQSMVLFGRKEADNDIIASNGMRLIAFFFIVLKGSFLISSMVIIKNFSNMVDYIESHNCTDDTTMKIFLFLKSVLTDAYNQNFFGAITVGIMAICEILSVVTLCMLSIYVKRQDKTANFYINKKK</sequence>
<dbReference type="EMBL" id="HBII01017925">
    <property type="protein sequence ID" value="CAE0348707.1"/>
    <property type="molecule type" value="Transcribed_RNA"/>
</dbReference>
<accession>A0A7S3JAA6</accession>
<dbReference type="AlphaFoldDB" id="A0A7S3JAA6"/>
<keyword evidence="1" id="KW-0812">Transmembrane</keyword>
<proteinExistence type="predicted"/>
<feature type="transmembrane region" description="Helical" evidence="1">
    <location>
        <begin position="128"/>
        <end position="155"/>
    </location>
</feature>
<organism evidence="2">
    <name type="scientific">Euplotes harpa</name>
    <dbReference type="NCBI Taxonomy" id="151035"/>
    <lineage>
        <taxon>Eukaryota</taxon>
        <taxon>Sar</taxon>
        <taxon>Alveolata</taxon>
        <taxon>Ciliophora</taxon>
        <taxon>Intramacronucleata</taxon>
        <taxon>Spirotrichea</taxon>
        <taxon>Hypotrichia</taxon>
        <taxon>Euplotida</taxon>
        <taxon>Euplotidae</taxon>
        <taxon>Euplotes</taxon>
    </lineage>
</organism>
<keyword evidence="1" id="KW-1133">Transmembrane helix</keyword>
<evidence type="ECO:0000313" key="2">
    <source>
        <dbReference type="EMBL" id="CAE0348707.1"/>
    </source>
</evidence>
<name>A0A7S3JAA6_9SPIT</name>
<keyword evidence="1" id="KW-0472">Membrane</keyword>
<gene>
    <name evidence="2" type="ORF">EHAR0213_LOCUS7618</name>
</gene>
<protein>
    <submittedName>
        <fullName evidence="2">Uncharacterized protein</fullName>
    </submittedName>
</protein>
<evidence type="ECO:0000256" key="1">
    <source>
        <dbReference type="SAM" id="Phobius"/>
    </source>
</evidence>
<reference evidence="2" key="1">
    <citation type="submission" date="2021-01" db="EMBL/GenBank/DDBJ databases">
        <authorList>
            <person name="Corre E."/>
            <person name="Pelletier E."/>
            <person name="Niang G."/>
            <person name="Scheremetjew M."/>
            <person name="Finn R."/>
            <person name="Kale V."/>
            <person name="Holt S."/>
            <person name="Cochrane G."/>
            <person name="Meng A."/>
            <person name="Brown T."/>
            <person name="Cohen L."/>
        </authorList>
    </citation>
    <scope>NUCLEOTIDE SEQUENCE</scope>
    <source>
        <strain evidence="2">FSP1.4</strain>
    </source>
</reference>